<feature type="region of interest" description="Disordered" evidence="2">
    <location>
        <begin position="62"/>
        <end position="85"/>
    </location>
</feature>
<keyword evidence="1" id="KW-0175">Coiled coil</keyword>
<organism evidence="3 4">
    <name type="scientific">Sphingomonas tagetis</name>
    <dbReference type="NCBI Taxonomy" id="2949092"/>
    <lineage>
        <taxon>Bacteria</taxon>
        <taxon>Pseudomonadati</taxon>
        <taxon>Pseudomonadota</taxon>
        <taxon>Alphaproteobacteria</taxon>
        <taxon>Sphingomonadales</taxon>
        <taxon>Sphingomonadaceae</taxon>
        <taxon>Sphingomonas</taxon>
    </lineage>
</organism>
<evidence type="ECO:0000256" key="2">
    <source>
        <dbReference type="SAM" id="MobiDB-lite"/>
    </source>
</evidence>
<reference evidence="3" key="1">
    <citation type="submission" date="2022-05" db="EMBL/GenBank/DDBJ databases">
        <title>Sphingomonas sp. strain MG17 Genome sequencing and assembly.</title>
        <authorList>
            <person name="Kim I."/>
        </authorList>
    </citation>
    <scope>NUCLEOTIDE SEQUENCE</scope>
    <source>
        <strain evidence="3">MG17</strain>
    </source>
</reference>
<evidence type="ECO:0000313" key="3">
    <source>
        <dbReference type="EMBL" id="MCP3730053.1"/>
    </source>
</evidence>
<feature type="coiled-coil region" evidence="1">
    <location>
        <begin position="31"/>
        <end position="58"/>
    </location>
</feature>
<comment type="caution">
    <text evidence="3">The sequence shown here is derived from an EMBL/GenBank/DDBJ whole genome shotgun (WGS) entry which is preliminary data.</text>
</comment>
<sequence>MKSAQLISHRCVDCGFVEFFVDTQAKPVVTLKTIDDENERLRNLVTKLQERVATLETIATDPGERTSREIESLRAIPPASGDKPD</sequence>
<name>A0A9X2HMI4_9SPHN</name>
<accession>A0A9X2HMI4</accession>
<protein>
    <submittedName>
        <fullName evidence="3">Uncharacterized protein</fullName>
    </submittedName>
</protein>
<proteinExistence type="predicted"/>
<dbReference type="EMBL" id="JAMLDX010000004">
    <property type="protein sequence ID" value="MCP3730053.1"/>
    <property type="molecule type" value="Genomic_DNA"/>
</dbReference>
<dbReference type="Proteomes" id="UP001139451">
    <property type="component" value="Unassembled WGS sequence"/>
</dbReference>
<keyword evidence="4" id="KW-1185">Reference proteome</keyword>
<feature type="compositionally biased region" description="Basic and acidic residues" evidence="2">
    <location>
        <begin position="62"/>
        <end position="72"/>
    </location>
</feature>
<gene>
    <name evidence="3" type="ORF">M9978_06385</name>
</gene>
<evidence type="ECO:0000256" key="1">
    <source>
        <dbReference type="SAM" id="Coils"/>
    </source>
</evidence>
<dbReference type="AlphaFoldDB" id="A0A9X2HMI4"/>
<evidence type="ECO:0000313" key="4">
    <source>
        <dbReference type="Proteomes" id="UP001139451"/>
    </source>
</evidence>